<dbReference type="Proteomes" id="UP001328107">
    <property type="component" value="Unassembled WGS sequence"/>
</dbReference>
<sequence length="73" mass="8255">PRVPGQIRSVHCVWSYETTPRSNRSACATKTLRWRGPSHVDFTSSLKGPVRVSVSLEINPLQLVVIFRAHCMH</sequence>
<keyword evidence="3" id="KW-1185">Reference proteome</keyword>
<organism evidence="1 3">
    <name type="scientific">Pristionchus mayeri</name>
    <dbReference type="NCBI Taxonomy" id="1317129"/>
    <lineage>
        <taxon>Eukaryota</taxon>
        <taxon>Metazoa</taxon>
        <taxon>Ecdysozoa</taxon>
        <taxon>Nematoda</taxon>
        <taxon>Chromadorea</taxon>
        <taxon>Rhabditida</taxon>
        <taxon>Rhabditina</taxon>
        <taxon>Diplogasteromorpha</taxon>
        <taxon>Diplogasteroidea</taxon>
        <taxon>Neodiplogasteridae</taxon>
        <taxon>Pristionchus</taxon>
    </lineage>
</organism>
<gene>
    <name evidence="1" type="ORF">PMAYCL1PPCAC_27510</name>
    <name evidence="2" type="ORF">PMAYCL1PPCAC_27513</name>
</gene>
<feature type="non-terminal residue" evidence="1">
    <location>
        <position position="1"/>
    </location>
</feature>
<reference evidence="3" key="1">
    <citation type="submission" date="2022-10" db="EMBL/GenBank/DDBJ databases">
        <title>Genome assembly of Pristionchus species.</title>
        <authorList>
            <person name="Yoshida K."/>
            <person name="Sommer R.J."/>
        </authorList>
    </citation>
    <scope>NUCLEOTIDE SEQUENCE [LARGE SCALE GENOMIC DNA]</scope>
    <source>
        <strain evidence="3">RS5460</strain>
    </source>
</reference>
<dbReference type="EMBL" id="BTRK01000006">
    <property type="protein sequence ID" value="GMR57315.1"/>
    <property type="molecule type" value="Genomic_DNA"/>
</dbReference>
<dbReference type="AlphaFoldDB" id="A0AAN5IAQ7"/>
<name>A0AAN5IAQ7_9BILA</name>
<dbReference type="EMBL" id="BTRK01000006">
    <property type="protein sequence ID" value="GMR57318.1"/>
    <property type="molecule type" value="Genomic_DNA"/>
</dbReference>
<accession>A0AAN5IAQ7</accession>
<proteinExistence type="predicted"/>
<protein>
    <submittedName>
        <fullName evidence="1">Uncharacterized protein</fullName>
    </submittedName>
</protein>
<reference evidence="1" key="2">
    <citation type="submission" date="2023-06" db="EMBL/GenBank/DDBJ databases">
        <title>Genome assembly of Pristionchus species.</title>
        <authorList>
            <person name="Yoshida K."/>
            <person name="Sommer R.J."/>
        </authorList>
    </citation>
    <scope>NUCLEOTIDE SEQUENCE</scope>
    <source>
        <strain evidence="1 3">RS5460</strain>
    </source>
</reference>
<evidence type="ECO:0000313" key="2">
    <source>
        <dbReference type="EMBL" id="GMR57318.1"/>
    </source>
</evidence>
<evidence type="ECO:0000313" key="1">
    <source>
        <dbReference type="EMBL" id="GMR57315.1"/>
    </source>
</evidence>
<evidence type="ECO:0000313" key="3">
    <source>
        <dbReference type="Proteomes" id="UP001328107"/>
    </source>
</evidence>
<comment type="caution">
    <text evidence="1">The sequence shown here is derived from an EMBL/GenBank/DDBJ whole genome shotgun (WGS) entry which is preliminary data.</text>
</comment>